<dbReference type="AlphaFoldDB" id="A0A0E0LHD4"/>
<name>A0A0E0LHD4_ORYPU</name>
<reference evidence="2" key="1">
    <citation type="submission" date="2015-04" db="UniProtKB">
        <authorList>
            <consortium name="EnsemblPlants"/>
        </authorList>
    </citation>
    <scope>IDENTIFICATION</scope>
</reference>
<evidence type="ECO:0000313" key="3">
    <source>
        <dbReference type="Proteomes" id="UP000026962"/>
    </source>
</evidence>
<dbReference type="Gramene" id="OPUNC07G03680.1">
    <property type="protein sequence ID" value="OPUNC07G03680.1"/>
    <property type="gene ID" value="OPUNC07G03680"/>
</dbReference>
<evidence type="ECO:0000313" key="2">
    <source>
        <dbReference type="EnsemblPlants" id="OPUNC07G03680.1"/>
    </source>
</evidence>
<dbReference type="Proteomes" id="UP000026962">
    <property type="component" value="Chromosome 7"/>
</dbReference>
<accession>A0A0E0LHD4</accession>
<evidence type="ECO:0000256" key="1">
    <source>
        <dbReference type="SAM" id="MobiDB-lite"/>
    </source>
</evidence>
<proteinExistence type="predicted"/>
<reference evidence="2" key="2">
    <citation type="submission" date="2018-05" db="EMBL/GenBank/DDBJ databases">
        <title>OpunRS2 (Oryza punctata Reference Sequence Version 2).</title>
        <authorList>
            <person name="Zhang J."/>
            <person name="Kudrna D."/>
            <person name="Lee S."/>
            <person name="Talag J."/>
            <person name="Welchert J."/>
            <person name="Wing R.A."/>
        </authorList>
    </citation>
    <scope>NUCLEOTIDE SEQUENCE [LARGE SCALE GENOMIC DNA]</scope>
</reference>
<keyword evidence="3" id="KW-1185">Reference proteome</keyword>
<dbReference type="HOGENOM" id="CLU_1996336_0_0_1"/>
<organism evidence="2">
    <name type="scientific">Oryza punctata</name>
    <name type="common">Red rice</name>
    <dbReference type="NCBI Taxonomy" id="4537"/>
    <lineage>
        <taxon>Eukaryota</taxon>
        <taxon>Viridiplantae</taxon>
        <taxon>Streptophyta</taxon>
        <taxon>Embryophyta</taxon>
        <taxon>Tracheophyta</taxon>
        <taxon>Spermatophyta</taxon>
        <taxon>Magnoliopsida</taxon>
        <taxon>Liliopsida</taxon>
        <taxon>Poales</taxon>
        <taxon>Poaceae</taxon>
        <taxon>BOP clade</taxon>
        <taxon>Oryzoideae</taxon>
        <taxon>Oryzeae</taxon>
        <taxon>Oryzinae</taxon>
        <taxon>Oryza</taxon>
    </lineage>
</organism>
<sequence length="125" mass="12490">METSTCAGGEGRGGSESEPRKAVPQVAVGAPQGCMCQLRRGGGMPRGALWSKAVAVGGGGAEEIGGGEGRRGVGGRVGSGCTAAWRASYYGAAAALALKPKKDVDAAAAPFSQSCSVKRRYDDLT</sequence>
<dbReference type="EnsemblPlants" id="OPUNC07G03680.1">
    <property type="protein sequence ID" value="OPUNC07G03680.1"/>
    <property type="gene ID" value="OPUNC07G03680"/>
</dbReference>
<protein>
    <submittedName>
        <fullName evidence="2">Uncharacterized protein</fullName>
    </submittedName>
</protein>
<feature type="region of interest" description="Disordered" evidence="1">
    <location>
        <begin position="1"/>
        <end position="25"/>
    </location>
</feature>